<evidence type="ECO:0000256" key="10">
    <source>
        <dbReference type="ARBA" id="ARBA00023114"/>
    </source>
</evidence>
<evidence type="ECO:0000256" key="1">
    <source>
        <dbReference type="ARBA" id="ARBA00004571"/>
    </source>
</evidence>
<evidence type="ECO:0000256" key="13">
    <source>
        <dbReference type="ARBA" id="ARBA00023237"/>
    </source>
</evidence>
<feature type="signal peptide" evidence="16">
    <location>
        <begin position="1"/>
        <end position="30"/>
    </location>
</feature>
<organism evidence="19 20">
    <name type="scientific">Hymenobacter montanus</name>
    <dbReference type="NCBI Taxonomy" id="2771359"/>
    <lineage>
        <taxon>Bacteria</taxon>
        <taxon>Pseudomonadati</taxon>
        <taxon>Bacteroidota</taxon>
        <taxon>Cytophagia</taxon>
        <taxon>Cytophagales</taxon>
        <taxon>Hymenobacteraceae</taxon>
        <taxon>Hymenobacter</taxon>
    </lineage>
</organism>
<feature type="domain" description="Polysaccharide export protein N-terminal" evidence="17">
    <location>
        <begin position="47"/>
        <end position="135"/>
    </location>
</feature>
<name>A0A927BFC3_9BACT</name>
<evidence type="ECO:0000256" key="7">
    <source>
        <dbReference type="ARBA" id="ARBA00022729"/>
    </source>
</evidence>
<evidence type="ECO:0000256" key="14">
    <source>
        <dbReference type="ARBA" id="ARBA00023288"/>
    </source>
</evidence>
<evidence type="ECO:0000256" key="16">
    <source>
        <dbReference type="SAM" id="SignalP"/>
    </source>
</evidence>
<evidence type="ECO:0000256" key="5">
    <source>
        <dbReference type="ARBA" id="ARBA00022597"/>
    </source>
</evidence>
<feature type="chain" id="PRO_5037011764" evidence="16">
    <location>
        <begin position="31"/>
        <end position="253"/>
    </location>
</feature>
<evidence type="ECO:0000256" key="2">
    <source>
        <dbReference type="ARBA" id="ARBA00009450"/>
    </source>
</evidence>
<reference evidence="19" key="1">
    <citation type="submission" date="2020-09" db="EMBL/GenBank/DDBJ databases">
        <authorList>
            <person name="Kim M.K."/>
        </authorList>
    </citation>
    <scope>NUCLEOTIDE SEQUENCE</scope>
    <source>
        <strain evidence="19">BT664</strain>
    </source>
</reference>
<dbReference type="GO" id="GO:0046930">
    <property type="term" value="C:pore complex"/>
    <property type="evidence" value="ECO:0007669"/>
    <property type="project" value="UniProtKB-KW"/>
</dbReference>
<dbReference type="Proteomes" id="UP000612233">
    <property type="component" value="Unassembled WGS sequence"/>
</dbReference>
<dbReference type="GO" id="GO:0009279">
    <property type="term" value="C:cell outer membrane"/>
    <property type="evidence" value="ECO:0007669"/>
    <property type="project" value="UniProtKB-SubCell"/>
</dbReference>
<keyword evidence="14" id="KW-0449">Lipoprotein</keyword>
<evidence type="ECO:0000313" key="20">
    <source>
        <dbReference type="Proteomes" id="UP000612233"/>
    </source>
</evidence>
<dbReference type="Pfam" id="PF02563">
    <property type="entry name" value="Poly_export"/>
    <property type="match status" value="1"/>
</dbReference>
<keyword evidence="11 15" id="KW-0472">Membrane</keyword>
<dbReference type="InterPro" id="IPR049712">
    <property type="entry name" value="Poly_export"/>
</dbReference>
<dbReference type="GO" id="GO:0006811">
    <property type="term" value="P:monoatomic ion transport"/>
    <property type="evidence" value="ECO:0007669"/>
    <property type="project" value="UniProtKB-KW"/>
</dbReference>
<gene>
    <name evidence="19" type="ORF">IC235_14640</name>
</gene>
<keyword evidence="8" id="KW-0625">Polysaccharide transport</keyword>
<dbReference type="Gene3D" id="3.10.560.10">
    <property type="entry name" value="Outer membrane lipoprotein wza domain like"/>
    <property type="match status" value="1"/>
</dbReference>
<sequence length="253" mass="27842">MNTISTIRHRSLQLCLLLVLSLLSSCTQNMFVTKKKLPPASALDVGPNYQYHLRKDDKISVSVWDHEELSVGSIYGHYSVNETEGKWTMVDAQGNINVPKMGNVHVEGLTVPEAEELFEKMLSKWILAPQLTLKVLNMETTVLGEVGLPGKQRLEKERNTLVEVLGKAGDMGVYADKRHVKLLRPAAGGTQAVEMDLTQLSAFDLNNIVVVPGDVVYVPAKSGKQFDRKAPSVLGIASIVSTVLVITRFFATK</sequence>
<keyword evidence="12" id="KW-0564">Palmitate</keyword>
<comment type="caution">
    <text evidence="19">The sequence shown here is derived from an EMBL/GenBank/DDBJ whole genome shotgun (WGS) entry which is preliminary data.</text>
</comment>
<keyword evidence="20" id="KW-1185">Reference proteome</keyword>
<evidence type="ECO:0000256" key="11">
    <source>
        <dbReference type="ARBA" id="ARBA00023136"/>
    </source>
</evidence>
<evidence type="ECO:0000256" key="15">
    <source>
        <dbReference type="SAM" id="Phobius"/>
    </source>
</evidence>
<dbReference type="RefSeq" id="WP_191005939.1">
    <property type="nucleotide sequence ID" value="NZ_JACXAD010000016.1"/>
</dbReference>
<accession>A0A927BFC3</accession>
<dbReference type="PANTHER" id="PTHR33619">
    <property type="entry name" value="POLYSACCHARIDE EXPORT PROTEIN GFCE-RELATED"/>
    <property type="match status" value="1"/>
</dbReference>
<evidence type="ECO:0000256" key="9">
    <source>
        <dbReference type="ARBA" id="ARBA00023065"/>
    </source>
</evidence>
<protein>
    <submittedName>
        <fullName evidence="19">Polysaccharide biosynthesis/export family protein</fullName>
    </submittedName>
</protein>
<proteinExistence type="inferred from homology"/>
<dbReference type="Pfam" id="PF22461">
    <property type="entry name" value="SLBB_2"/>
    <property type="match status" value="1"/>
</dbReference>
<keyword evidence="9" id="KW-0406">Ion transport</keyword>
<dbReference type="InterPro" id="IPR054765">
    <property type="entry name" value="SLBB_dom"/>
</dbReference>
<dbReference type="GO" id="GO:0015159">
    <property type="term" value="F:polysaccharide transmembrane transporter activity"/>
    <property type="evidence" value="ECO:0007669"/>
    <property type="project" value="InterPro"/>
</dbReference>
<evidence type="ECO:0000256" key="6">
    <source>
        <dbReference type="ARBA" id="ARBA00022692"/>
    </source>
</evidence>
<evidence type="ECO:0000256" key="8">
    <source>
        <dbReference type="ARBA" id="ARBA00023047"/>
    </source>
</evidence>
<keyword evidence="10" id="KW-0626">Porin</keyword>
<dbReference type="InterPro" id="IPR003715">
    <property type="entry name" value="Poly_export_N"/>
</dbReference>
<keyword evidence="7 16" id="KW-0732">Signal</keyword>
<dbReference type="Gene3D" id="3.30.1950.10">
    <property type="entry name" value="wza like domain"/>
    <property type="match status" value="1"/>
</dbReference>
<dbReference type="EMBL" id="JACXAD010000016">
    <property type="protein sequence ID" value="MBD2769129.1"/>
    <property type="molecule type" value="Genomic_DNA"/>
</dbReference>
<keyword evidence="15" id="KW-1133">Transmembrane helix</keyword>
<feature type="transmembrane region" description="Helical" evidence="15">
    <location>
        <begin position="232"/>
        <end position="251"/>
    </location>
</feature>
<dbReference type="GO" id="GO:0015288">
    <property type="term" value="F:porin activity"/>
    <property type="evidence" value="ECO:0007669"/>
    <property type="project" value="UniProtKB-KW"/>
</dbReference>
<evidence type="ECO:0000313" key="19">
    <source>
        <dbReference type="EMBL" id="MBD2769129.1"/>
    </source>
</evidence>
<comment type="subcellular location">
    <subcellularLocation>
        <location evidence="1">Cell outer membrane</location>
        <topology evidence="1">Multi-pass membrane protein</topology>
    </subcellularLocation>
</comment>
<keyword evidence="5" id="KW-0762">Sugar transport</keyword>
<comment type="similarity">
    <text evidence="2">Belongs to the BexD/CtrA/VexA family.</text>
</comment>
<keyword evidence="6 15" id="KW-0812">Transmembrane</keyword>
<keyword evidence="13" id="KW-0998">Cell outer membrane</keyword>
<dbReference type="AlphaFoldDB" id="A0A927BFC3"/>
<feature type="domain" description="SLBB" evidence="18">
    <location>
        <begin position="141"/>
        <end position="218"/>
    </location>
</feature>
<keyword evidence="4" id="KW-1134">Transmembrane beta strand</keyword>
<keyword evidence="3" id="KW-0813">Transport</keyword>
<evidence type="ECO:0000259" key="18">
    <source>
        <dbReference type="Pfam" id="PF22461"/>
    </source>
</evidence>
<dbReference type="PANTHER" id="PTHR33619:SF3">
    <property type="entry name" value="POLYSACCHARIDE EXPORT PROTEIN GFCE-RELATED"/>
    <property type="match status" value="1"/>
</dbReference>
<evidence type="ECO:0000256" key="3">
    <source>
        <dbReference type="ARBA" id="ARBA00022448"/>
    </source>
</evidence>
<evidence type="ECO:0000256" key="12">
    <source>
        <dbReference type="ARBA" id="ARBA00023139"/>
    </source>
</evidence>
<evidence type="ECO:0000259" key="17">
    <source>
        <dbReference type="Pfam" id="PF02563"/>
    </source>
</evidence>
<evidence type="ECO:0000256" key="4">
    <source>
        <dbReference type="ARBA" id="ARBA00022452"/>
    </source>
</evidence>